<keyword evidence="7" id="KW-0647">Proteasome</keyword>
<dbReference type="Proteomes" id="UP000265040">
    <property type="component" value="Chromosome 15"/>
</dbReference>
<comment type="function">
    <text evidence="10">Associated component of the proteasome that specifically recognizes acetylated histones and promotes ATP- and ubiquitin-independent degradation of core histones during DNA damage response. Recognizes and binds acetylated histones via its bromodomain-like (BRDL) region and activates the proteasome by opening the gated channel for substrate entry. Binds to the core proteasome via its C-terminus, which occupies the same binding sites as the proteasomal ATPases, opening the closed structure of the proteasome via an active gating mechanism. involved in DNA damage response in somatic cells: binds to acetylated histones and promotes degradation of histones.</text>
</comment>
<reference evidence="15" key="1">
    <citation type="submission" date="2021-04" db="EMBL/GenBank/DDBJ databases">
        <authorList>
            <consortium name="Wellcome Sanger Institute Data Sharing"/>
        </authorList>
    </citation>
    <scope>NUCLEOTIDE SEQUENCE [LARGE SCALE GENOMIC DNA]</scope>
</reference>
<dbReference type="SUPFAM" id="SSF48371">
    <property type="entry name" value="ARM repeat"/>
    <property type="match status" value="2"/>
</dbReference>
<evidence type="ECO:0000256" key="1">
    <source>
        <dbReference type="ARBA" id="ARBA00004324"/>
    </source>
</evidence>
<dbReference type="GO" id="GO:0005829">
    <property type="term" value="C:cytosol"/>
    <property type="evidence" value="ECO:0007669"/>
    <property type="project" value="UniProtKB-SubCell"/>
</dbReference>
<evidence type="ECO:0008006" key="17">
    <source>
        <dbReference type="Google" id="ProtNLM"/>
    </source>
</evidence>
<evidence type="ECO:0000259" key="13">
    <source>
        <dbReference type="Pfam" id="PF16507"/>
    </source>
</evidence>
<dbReference type="FunFam" id="1.25.10.10:FF:000183">
    <property type="entry name" value="Proteasome activator complex subunit 4"/>
    <property type="match status" value="1"/>
</dbReference>
<evidence type="ECO:0000259" key="14">
    <source>
        <dbReference type="Pfam" id="PF23096"/>
    </source>
</evidence>
<dbReference type="Pfam" id="PF11919">
    <property type="entry name" value="PSME4_C"/>
    <property type="match status" value="1"/>
</dbReference>
<reference evidence="15" key="2">
    <citation type="submission" date="2025-08" db="UniProtKB">
        <authorList>
            <consortium name="Ensembl"/>
        </authorList>
    </citation>
    <scope>IDENTIFICATION</scope>
</reference>
<comment type="similarity">
    <text evidence="3">Belongs to the BLM10 family.</text>
</comment>
<feature type="domain" description="Proteasome activator complex subunit 4 C-terminal" evidence="12">
    <location>
        <begin position="1672"/>
        <end position="1758"/>
    </location>
</feature>
<dbReference type="GO" id="GO:0070628">
    <property type="term" value="F:proteasome binding"/>
    <property type="evidence" value="ECO:0007669"/>
    <property type="project" value="InterPro"/>
</dbReference>
<keyword evidence="16" id="KW-1185">Reference proteome</keyword>
<keyword evidence="6" id="KW-0227">DNA damage</keyword>
<keyword evidence="8" id="KW-0234">DNA repair</keyword>
<dbReference type="GO" id="GO:0016607">
    <property type="term" value="C:nuclear speck"/>
    <property type="evidence" value="ECO:0007669"/>
    <property type="project" value="UniProtKB-SubCell"/>
</dbReference>
<dbReference type="InterPro" id="IPR035309">
    <property type="entry name" value="PSME4"/>
</dbReference>
<reference evidence="15" key="3">
    <citation type="submission" date="2025-09" db="UniProtKB">
        <authorList>
            <consortium name="Ensembl"/>
        </authorList>
    </citation>
    <scope>IDENTIFICATION</scope>
</reference>
<organism evidence="15 16">
    <name type="scientific">Anabas testudineus</name>
    <name type="common">Climbing perch</name>
    <name type="synonym">Anthias testudineus</name>
    <dbReference type="NCBI Taxonomy" id="64144"/>
    <lineage>
        <taxon>Eukaryota</taxon>
        <taxon>Metazoa</taxon>
        <taxon>Chordata</taxon>
        <taxon>Craniata</taxon>
        <taxon>Vertebrata</taxon>
        <taxon>Euteleostomi</taxon>
        <taxon>Actinopterygii</taxon>
        <taxon>Neopterygii</taxon>
        <taxon>Teleostei</taxon>
        <taxon>Neoteleostei</taxon>
        <taxon>Acanthomorphata</taxon>
        <taxon>Anabantaria</taxon>
        <taxon>Anabantiformes</taxon>
        <taxon>Anabantoidei</taxon>
        <taxon>Anabantidae</taxon>
        <taxon>Anabas</taxon>
    </lineage>
</organism>
<dbReference type="Pfam" id="PF16507">
    <property type="entry name" value="HEAT_PSME4_mid"/>
    <property type="match status" value="1"/>
</dbReference>
<dbReference type="InterPro" id="IPR032430">
    <property type="entry name" value="Blm10_mid"/>
</dbReference>
<dbReference type="GO" id="GO:1990111">
    <property type="term" value="C:spermatoproteasome complex"/>
    <property type="evidence" value="ECO:0007669"/>
    <property type="project" value="TreeGrafter"/>
</dbReference>
<keyword evidence="9" id="KW-0539">Nucleus</keyword>
<feature type="domain" description="Proteasome activator complex subunit 4-like HEAT repeat-like" evidence="14">
    <location>
        <begin position="1102"/>
        <end position="1384"/>
    </location>
</feature>
<evidence type="ECO:0000256" key="7">
    <source>
        <dbReference type="ARBA" id="ARBA00022942"/>
    </source>
</evidence>
<sequence>TLIESVNGGGDSETLGFVPQKDIVYNKLLPYADRLDDESNDILSKIKGNLGRAVQLRELWPGVLFWTRKLSTYMRLYGRKFSKEDHVLFIKLLYELVTIPKLEISMMQGLARLLINLLKKRELLSREDLELPWRPLYELHDRILFSKTEHLGLNWFPKYFPESATQEMLDEWRPLLCPFDVTMQRAISYFELFLPTTLPPELHHNGFKLWFDELINLWMSVQNLPSWEVHLVNLFARLANDNIGYIDWDPYIPKIFTRILRSLNLPVGTSQMIVPRYLTNAYDISHVVLWVSSLLGGPSKQTQAQLSGLFNSITSFFHPSNHGRWLMKLMKLLQRLPASVVRRLHRERYRKPTWLTPIPDSHKLTEEDITDFVESMMQPVLLAMFSKTGSLDAAQALQNLALMRPELVIPPVLEKTYPALETLTEPHQLTATLSCMIGVARSLVSGGQRFPEGPTHMLPLLMRALPGVDPNDFSKCMITFQFIATFVTLVPLVDCSSALHERTDLTEVEREMCSASAEFEDFVLQFMDRCFALIDSSTLEQTREETETEKMTHLESLVELGLSSTFSTILTQCSLDIFKVALEKVFNFATTNIFETRVAGRMVADMCRATSKCHPAESLKMFVPHCCNAINQIAVNEEVLNEEELDKELLWNLQLLSEVTRVDGDKVLPYRSQLVQILQLTLHLKCKQGYTLACNLLHHILRSSALIYPTEYCSVPGGFHQPVSDYLPIKDWGRPGDLWNLDIRWHVPSVEETSFAFYLLDVILQPELQRLQRFAQGEQDMSRDDVLQSLTIVQHCLLGAGCLMPPLKGEPIPELDLLHFKGSHKHEFDSRWKSFNLVKKSMENRLHGRKQHIRALLIDRVMLQHELRKLTVEGCQYRSIHQELMRDLLRVSTSTYSQVRSRAQNVLFTALGTYNFCCRDLIPHVLEFLNPDNSSVTQQQFKGALYCLLGNHSGVCLANLHDWECITLTWPGIVRSGLSSAMSLEKPSIVRLFDDLADKIHRQYETIGIDFSIPDGCCAVAKQLMITGNPFPEHPVPSEEETAEGVKRQELKNAESVEKYNQLIGDLLDSLSNRNLPWKFEHIAIGFLSLLLRDDQQLPPAAVMFFVKSLNHDSLYVRKVAISAVAGVMKQIKRPHKKIPISPSELLKEQSSVVAGDRPDNQWLQYDSSCLPRTQQDWNRCVFVEKTHWGYYCWPRKVIVYAPLEEQPKQNLTREEMTEREQIIFDHFSDPVFINQFIEFLSLEDRKGKDKFSPRRFCLFKGLFRNFNDAFLPILRPHMERLVADSHESKQRCVAEIISGLIRGCKHWSFSKVERLWELLCPLLRIALSNITIETYADWGTCIATACESRDPRKLHWLFEMLMESPVNGEGGSFVDACRLYVLQGGLAQQEWRVSELLHRLLKYLEPKLTQVYKNVRERIGSVLTYIFMIDVNLPCTLPTTSPHISDFTERILEQLKPLTEGDEEIQNHVVEENEVGEQDERTQAIKLLKTVLKWLIASAGRSFSTAVSEQLQLLPLLFKIAPVENDDSYDELKRDAKTCLSLMSQGLLYTEQIPMVLITLQEIAGSSSWHARYTVLTYLQIMVFYNLFTFMSDKKAVNDVRALVIRLLEDEQLEVREMAATTLSGFLQCNFLSMDPPMQAHFEALCKTRLPKKRKRELGSVVDTIPSADLVRRHAGVLGLSACILSSPYDVPTWMPQLLMDLSAHLNDTQPIEMTVKKTLSNFRRTHHDNWQQHKQQFTDDQLLVLTDLLVSPCYYA</sequence>
<evidence type="ECO:0000259" key="12">
    <source>
        <dbReference type="Pfam" id="PF11919"/>
    </source>
</evidence>
<evidence type="ECO:0000256" key="8">
    <source>
        <dbReference type="ARBA" id="ARBA00023204"/>
    </source>
</evidence>
<evidence type="ECO:0000256" key="5">
    <source>
        <dbReference type="ARBA" id="ARBA00022737"/>
    </source>
</evidence>
<accession>A0A7N6BTT6</accession>
<dbReference type="InterPro" id="IPR055455">
    <property type="entry name" value="HEAT_PSME4"/>
</dbReference>
<dbReference type="GO" id="GO:0010499">
    <property type="term" value="P:proteasomal ubiquitin-independent protein catabolic process"/>
    <property type="evidence" value="ECO:0007669"/>
    <property type="project" value="TreeGrafter"/>
</dbReference>
<protein>
    <recommendedName>
        <fullName evidence="17">Proteasome activator subunit 4</fullName>
    </recommendedName>
</protein>
<dbReference type="InterPro" id="IPR021843">
    <property type="entry name" value="PSME4_C"/>
</dbReference>
<evidence type="ECO:0000256" key="4">
    <source>
        <dbReference type="ARBA" id="ARBA00022490"/>
    </source>
</evidence>
<keyword evidence="5" id="KW-0677">Repeat</keyword>
<evidence type="ECO:0000313" key="15">
    <source>
        <dbReference type="Ensembl" id="ENSATEP00000067199.1"/>
    </source>
</evidence>
<dbReference type="InterPro" id="IPR011989">
    <property type="entry name" value="ARM-like"/>
</dbReference>
<evidence type="ECO:0000313" key="16">
    <source>
        <dbReference type="Proteomes" id="UP000265040"/>
    </source>
</evidence>
<feature type="domain" description="Proteasome activator Blm10 middle HEAT repeats region" evidence="13">
    <location>
        <begin position="306"/>
        <end position="803"/>
    </location>
</feature>
<dbReference type="GO" id="GO:0016504">
    <property type="term" value="F:peptidase activator activity"/>
    <property type="evidence" value="ECO:0007669"/>
    <property type="project" value="InterPro"/>
</dbReference>
<comment type="subcellular location">
    <subcellularLocation>
        <location evidence="2">Cytoplasm</location>
        <location evidence="2">Cytosol</location>
    </subcellularLocation>
    <subcellularLocation>
        <location evidence="1">Nucleus speckle</location>
    </subcellularLocation>
</comment>
<name>A0A7N6BTT6_ANATE</name>
<dbReference type="InterPro" id="IPR016024">
    <property type="entry name" value="ARM-type_fold"/>
</dbReference>
<evidence type="ECO:0000256" key="6">
    <source>
        <dbReference type="ARBA" id="ARBA00022763"/>
    </source>
</evidence>
<evidence type="ECO:0000256" key="10">
    <source>
        <dbReference type="ARBA" id="ARBA00056104"/>
    </source>
</evidence>
<dbReference type="GO" id="GO:0006281">
    <property type="term" value="P:DNA repair"/>
    <property type="evidence" value="ECO:0007669"/>
    <property type="project" value="UniProtKB-KW"/>
</dbReference>
<dbReference type="Pfam" id="PF23096">
    <property type="entry name" value="HEAT_PSME4"/>
    <property type="match status" value="1"/>
</dbReference>
<keyword evidence="4" id="KW-0963">Cytoplasm</keyword>
<proteinExistence type="inferred from homology"/>
<evidence type="ECO:0000256" key="9">
    <source>
        <dbReference type="ARBA" id="ARBA00023242"/>
    </source>
</evidence>
<evidence type="ECO:0000256" key="3">
    <source>
        <dbReference type="ARBA" id="ARBA00005739"/>
    </source>
</evidence>
<dbReference type="PANTHER" id="PTHR32170">
    <property type="entry name" value="PROTEASOME ACTIVATOR COMPLEX SUBUNIT 4"/>
    <property type="match status" value="1"/>
</dbReference>
<evidence type="ECO:0000256" key="2">
    <source>
        <dbReference type="ARBA" id="ARBA00004514"/>
    </source>
</evidence>
<dbReference type="Gene3D" id="1.25.10.10">
    <property type="entry name" value="Leucine-rich Repeat Variant"/>
    <property type="match status" value="1"/>
</dbReference>
<dbReference type="Ensembl" id="ENSATET00000061457.2">
    <property type="protein sequence ID" value="ENSATEP00000067199.1"/>
    <property type="gene ID" value="ENSATEG00000019773.3"/>
</dbReference>
<evidence type="ECO:0000256" key="11">
    <source>
        <dbReference type="ARBA" id="ARBA00065126"/>
    </source>
</evidence>
<dbReference type="PANTHER" id="PTHR32170:SF3">
    <property type="entry name" value="PROTEASOME ACTIVATOR COMPLEX SUBUNIT 4"/>
    <property type="match status" value="1"/>
</dbReference>
<comment type="subunit">
    <text evidence="11">Homodimer. Interacts with the 20S and 26S proteasomes.</text>
</comment>
<dbReference type="GeneTree" id="ENSGT00390000011433"/>